<protein>
    <submittedName>
        <fullName evidence="2">Uncharacterized protein</fullName>
    </submittedName>
</protein>
<comment type="caution">
    <text evidence="2">The sequence shown here is derived from an EMBL/GenBank/DDBJ whole genome shotgun (WGS) entry which is preliminary data.</text>
</comment>
<gene>
    <name evidence="2" type="ORF">PLEPLA_LOCUS12521</name>
</gene>
<keyword evidence="3" id="KW-1185">Reference proteome</keyword>
<feature type="region of interest" description="Disordered" evidence="1">
    <location>
        <begin position="91"/>
        <end position="113"/>
    </location>
</feature>
<name>A0A9N7YG99_PLEPL</name>
<reference evidence="2" key="1">
    <citation type="submission" date="2020-03" db="EMBL/GenBank/DDBJ databases">
        <authorList>
            <person name="Weist P."/>
        </authorList>
    </citation>
    <scope>NUCLEOTIDE SEQUENCE</scope>
</reference>
<dbReference type="Proteomes" id="UP001153269">
    <property type="component" value="Unassembled WGS sequence"/>
</dbReference>
<accession>A0A9N7YG99</accession>
<evidence type="ECO:0000313" key="2">
    <source>
        <dbReference type="EMBL" id="CAB1424593.1"/>
    </source>
</evidence>
<evidence type="ECO:0000256" key="1">
    <source>
        <dbReference type="SAM" id="MobiDB-lite"/>
    </source>
</evidence>
<dbReference type="EMBL" id="CADEAL010000741">
    <property type="protein sequence ID" value="CAB1424593.1"/>
    <property type="molecule type" value="Genomic_DNA"/>
</dbReference>
<feature type="compositionally biased region" description="Basic and acidic residues" evidence="1">
    <location>
        <begin position="93"/>
        <end position="102"/>
    </location>
</feature>
<proteinExistence type="predicted"/>
<sequence>MEEHAAARPRLLSLGLEVAVLMKPEPSASYLENLPSSDEGPAAPLHSEFRDQPLQMCIRGTSTQRPRSTVTASNPKVHEEVLVSGEALGTVSTEREEFRRSPAADWASTGGRS</sequence>
<evidence type="ECO:0000313" key="3">
    <source>
        <dbReference type="Proteomes" id="UP001153269"/>
    </source>
</evidence>
<organism evidence="2 3">
    <name type="scientific">Pleuronectes platessa</name>
    <name type="common">European plaice</name>
    <dbReference type="NCBI Taxonomy" id="8262"/>
    <lineage>
        <taxon>Eukaryota</taxon>
        <taxon>Metazoa</taxon>
        <taxon>Chordata</taxon>
        <taxon>Craniata</taxon>
        <taxon>Vertebrata</taxon>
        <taxon>Euteleostomi</taxon>
        <taxon>Actinopterygii</taxon>
        <taxon>Neopterygii</taxon>
        <taxon>Teleostei</taxon>
        <taxon>Neoteleostei</taxon>
        <taxon>Acanthomorphata</taxon>
        <taxon>Carangaria</taxon>
        <taxon>Pleuronectiformes</taxon>
        <taxon>Pleuronectoidei</taxon>
        <taxon>Pleuronectidae</taxon>
        <taxon>Pleuronectes</taxon>
    </lineage>
</organism>
<dbReference type="AlphaFoldDB" id="A0A9N7YG99"/>